<dbReference type="Gene3D" id="3.40.50.1240">
    <property type="entry name" value="Phosphoglycerate mutase-like"/>
    <property type="match status" value="1"/>
</dbReference>
<keyword evidence="1" id="KW-0378">Hydrolase</keyword>
<protein>
    <submittedName>
        <fullName evidence="1">Histidine phosphatase family protein</fullName>
        <ecNumber evidence="1">3.1.3.-</ecNumber>
    </submittedName>
</protein>
<keyword evidence="2" id="KW-1185">Reference proteome</keyword>
<dbReference type="GO" id="GO:0016787">
    <property type="term" value="F:hydrolase activity"/>
    <property type="evidence" value="ECO:0007669"/>
    <property type="project" value="UniProtKB-KW"/>
</dbReference>
<evidence type="ECO:0000313" key="1">
    <source>
        <dbReference type="EMBL" id="MEN1946717.1"/>
    </source>
</evidence>
<dbReference type="PANTHER" id="PTHR48100">
    <property type="entry name" value="BROAD-SPECIFICITY PHOSPHATASE YOR283W-RELATED"/>
    <property type="match status" value="1"/>
</dbReference>
<dbReference type="PANTHER" id="PTHR48100:SF15">
    <property type="entry name" value="SEDOHEPTULOSE 1,7-BISPHOSPHATASE"/>
    <property type="match status" value="1"/>
</dbReference>
<dbReference type="EMBL" id="JBCLVG010000002">
    <property type="protein sequence ID" value="MEN1946717.1"/>
    <property type="molecule type" value="Genomic_DNA"/>
</dbReference>
<gene>
    <name evidence="1" type="ORF">WJX64_09175</name>
</gene>
<reference evidence="1 2" key="1">
    <citation type="submission" date="2024-03" db="EMBL/GenBank/DDBJ databases">
        <title>YIM 134122 draft genome.</title>
        <authorList>
            <person name="Zuo S."/>
            <person name="Xiong L."/>
        </authorList>
    </citation>
    <scope>NUCLEOTIDE SEQUENCE [LARGE SCALE GENOMIC DNA]</scope>
    <source>
        <strain evidence="1 2">YIM 134122</strain>
    </source>
</reference>
<dbReference type="EC" id="3.1.3.-" evidence="1"/>
<dbReference type="InterPro" id="IPR050275">
    <property type="entry name" value="PGM_Phosphatase"/>
</dbReference>
<dbReference type="SUPFAM" id="SSF53254">
    <property type="entry name" value="Phosphoglycerate mutase-like"/>
    <property type="match status" value="1"/>
</dbReference>
<dbReference type="RefSeq" id="WP_342113278.1">
    <property type="nucleotide sequence ID" value="NZ_JBCAUN010000002.1"/>
</dbReference>
<dbReference type="Pfam" id="PF00300">
    <property type="entry name" value="His_Phos_1"/>
    <property type="match status" value="1"/>
</dbReference>
<organism evidence="1 2">
    <name type="scientific">Leifsonia stereocauli</name>
    <dbReference type="NCBI Taxonomy" id="3134136"/>
    <lineage>
        <taxon>Bacteria</taxon>
        <taxon>Bacillati</taxon>
        <taxon>Actinomycetota</taxon>
        <taxon>Actinomycetes</taxon>
        <taxon>Micrococcales</taxon>
        <taxon>Microbacteriaceae</taxon>
        <taxon>Leifsonia</taxon>
    </lineage>
</organism>
<proteinExistence type="predicted"/>
<dbReference type="Proteomes" id="UP001425155">
    <property type="component" value="Unassembled WGS sequence"/>
</dbReference>
<comment type="caution">
    <text evidence="1">The sequence shown here is derived from an EMBL/GenBank/DDBJ whole genome shotgun (WGS) entry which is preliminary data.</text>
</comment>
<sequence length="219" mass="23803">MIPSEYSDPDDSHDVPTTPRLIMARHGETAWSRTGHHTGKTDLPLTALGEEQARTLGRALDGQHFDLVISSPLQRARDTTRLAGYGDQMQIDPNLVEWDYGAYEGVTSAQIVADLGHDWNLWTDGVPPGDTPGETAVDVQKRALAVIARCDAVLDAGGDVLLVAHGHMLRAIAAAWLGLRPQDGAVFSLSTGTMSELAFEHAHHVIRLWNCPPEALPHR</sequence>
<dbReference type="CDD" id="cd07067">
    <property type="entry name" value="HP_PGM_like"/>
    <property type="match status" value="1"/>
</dbReference>
<dbReference type="InterPro" id="IPR013078">
    <property type="entry name" value="His_Pase_superF_clade-1"/>
</dbReference>
<dbReference type="SMART" id="SM00855">
    <property type="entry name" value="PGAM"/>
    <property type="match status" value="1"/>
</dbReference>
<accession>A0ABU9W406</accession>
<dbReference type="PIRSF" id="PIRSF000709">
    <property type="entry name" value="6PFK_2-Ptase"/>
    <property type="match status" value="1"/>
</dbReference>
<evidence type="ECO:0000313" key="2">
    <source>
        <dbReference type="Proteomes" id="UP001425155"/>
    </source>
</evidence>
<dbReference type="InterPro" id="IPR029033">
    <property type="entry name" value="His_PPase_superfam"/>
</dbReference>
<name>A0ABU9W406_9MICO</name>